<evidence type="ECO:0000313" key="3">
    <source>
        <dbReference type="WBParaSite" id="PDA_v2.g26891.t1"/>
    </source>
</evidence>
<evidence type="ECO:0000256" key="1">
    <source>
        <dbReference type="SAM" id="MobiDB-lite"/>
    </source>
</evidence>
<protein>
    <submittedName>
        <fullName evidence="3">Uncharacterized protein</fullName>
    </submittedName>
</protein>
<feature type="region of interest" description="Disordered" evidence="1">
    <location>
        <begin position="80"/>
        <end position="147"/>
    </location>
</feature>
<accession>A0A914QC64</accession>
<dbReference type="Proteomes" id="UP000887578">
    <property type="component" value="Unplaced"/>
</dbReference>
<sequence length="147" mass="17177">MKNDDLGYCMSQAPSKFPYPYTISKGQPQIRYFNDLYHPTCFKASGISDIAAKDMKNYESLTDEEKQDFDELFKPKKRRFEEDESVVASKDNEEPLTKKKKSLDEETGTENVEQEVTTIQTADDRFEKPEHSNEDEHSDRQEYVENV</sequence>
<feature type="compositionally biased region" description="Basic and acidic residues" evidence="1">
    <location>
        <begin position="122"/>
        <end position="147"/>
    </location>
</feature>
<evidence type="ECO:0000313" key="2">
    <source>
        <dbReference type="Proteomes" id="UP000887578"/>
    </source>
</evidence>
<proteinExistence type="predicted"/>
<dbReference type="WBParaSite" id="PDA_v2.g26891.t1">
    <property type="protein sequence ID" value="PDA_v2.g26891.t1"/>
    <property type="gene ID" value="PDA_v2.g26891"/>
</dbReference>
<keyword evidence="2" id="KW-1185">Reference proteome</keyword>
<dbReference type="AlphaFoldDB" id="A0A914QC64"/>
<reference evidence="3" key="1">
    <citation type="submission" date="2022-11" db="UniProtKB">
        <authorList>
            <consortium name="WormBaseParasite"/>
        </authorList>
    </citation>
    <scope>IDENTIFICATION</scope>
</reference>
<organism evidence="2 3">
    <name type="scientific">Panagrolaimus davidi</name>
    <dbReference type="NCBI Taxonomy" id="227884"/>
    <lineage>
        <taxon>Eukaryota</taxon>
        <taxon>Metazoa</taxon>
        <taxon>Ecdysozoa</taxon>
        <taxon>Nematoda</taxon>
        <taxon>Chromadorea</taxon>
        <taxon>Rhabditida</taxon>
        <taxon>Tylenchina</taxon>
        <taxon>Panagrolaimomorpha</taxon>
        <taxon>Panagrolaimoidea</taxon>
        <taxon>Panagrolaimidae</taxon>
        <taxon>Panagrolaimus</taxon>
    </lineage>
</organism>
<name>A0A914QC64_9BILA</name>
<feature type="compositionally biased region" description="Polar residues" evidence="1">
    <location>
        <begin position="109"/>
        <end position="121"/>
    </location>
</feature>